<dbReference type="SUPFAM" id="SSF53335">
    <property type="entry name" value="S-adenosyl-L-methionine-dependent methyltransferases"/>
    <property type="match status" value="1"/>
</dbReference>
<evidence type="ECO:0000256" key="2">
    <source>
        <dbReference type="ARBA" id="ARBA00022691"/>
    </source>
</evidence>
<evidence type="ECO:0000256" key="1">
    <source>
        <dbReference type="ARBA" id="ARBA00022679"/>
    </source>
</evidence>
<gene>
    <name evidence="3" type="ORF">EDD34_3332</name>
</gene>
<comment type="caution">
    <text evidence="3">The sequence shown here is derived from an EMBL/GenBank/DDBJ whole genome shotgun (WGS) entry which is preliminary data.</text>
</comment>
<keyword evidence="1" id="KW-0808">Transferase</keyword>
<evidence type="ECO:0000313" key="3">
    <source>
        <dbReference type="EMBL" id="RPF22661.1"/>
    </source>
</evidence>
<dbReference type="RefSeq" id="WP_123815542.1">
    <property type="nucleotide sequence ID" value="NZ_RKQZ01000001.1"/>
</dbReference>
<keyword evidence="2" id="KW-0949">S-adenosyl-L-methionine</keyword>
<dbReference type="AlphaFoldDB" id="A0A3N4ZSE1"/>
<sequence>MPPDATSAFVDLASADAATVAERLARLTDELTALGSLAPGPDVDRLFSEVVRTVTTTPGAVARQVGAHPGIAARVDRLRDLSARGECELEAYWSHRVAAADDPVAELGRFPYRDNYRDLVAMELHLLRRHLGRRAPRSVVVLGCGPLPLTATGYAHGLGTRAVGVDRDPAAVAAARRLLEATRDPGTVVVHDDAAGVPLLEYDLVVLAALVGTTTTAKVAMLRSLADRMRPGALLLARSAHGLRALLYPEIDPATMTGFDVLDVKHPAGDVINSMIVARRV</sequence>
<name>A0A3N4ZSE1_9MICO</name>
<accession>A0A3N4ZSE1</accession>
<dbReference type="Proteomes" id="UP000280501">
    <property type="component" value="Unassembled WGS sequence"/>
</dbReference>
<dbReference type="PANTHER" id="PTHR32266">
    <property type="entry name" value="NICOTIANAMINE SYNTHASE 3"/>
    <property type="match status" value="1"/>
</dbReference>
<dbReference type="Pfam" id="PF03059">
    <property type="entry name" value="NAS"/>
    <property type="match status" value="1"/>
</dbReference>
<dbReference type="InterPro" id="IPR004298">
    <property type="entry name" value="Nicotian_synth"/>
</dbReference>
<evidence type="ECO:0000313" key="4">
    <source>
        <dbReference type="Proteomes" id="UP000280501"/>
    </source>
</evidence>
<organism evidence="3 4">
    <name type="scientific">Myceligenerans xiligouense</name>
    <dbReference type="NCBI Taxonomy" id="253184"/>
    <lineage>
        <taxon>Bacteria</taxon>
        <taxon>Bacillati</taxon>
        <taxon>Actinomycetota</taxon>
        <taxon>Actinomycetes</taxon>
        <taxon>Micrococcales</taxon>
        <taxon>Promicromonosporaceae</taxon>
        <taxon>Myceligenerans</taxon>
    </lineage>
</organism>
<dbReference type="CDD" id="cd02440">
    <property type="entry name" value="AdoMet_MTases"/>
    <property type="match status" value="1"/>
</dbReference>
<dbReference type="GO" id="GO:0030410">
    <property type="term" value="F:nicotianamine synthase activity"/>
    <property type="evidence" value="ECO:0007669"/>
    <property type="project" value="InterPro"/>
</dbReference>
<dbReference type="PROSITE" id="PS51142">
    <property type="entry name" value="NAS"/>
    <property type="match status" value="1"/>
</dbReference>
<reference evidence="3 4" key="1">
    <citation type="submission" date="2018-11" db="EMBL/GenBank/DDBJ databases">
        <title>Sequencing the genomes of 1000 actinobacteria strains.</title>
        <authorList>
            <person name="Klenk H.-P."/>
        </authorList>
    </citation>
    <scope>NUCLEOTIDE SEQUENCE [LARGE SCALE GENOMIC DNA]</scope>
    <source>
        <strain evidence="3 4">DSM 15700</strain>
    </source>
</reference>
<dbReference type="EMBL" id="RKQZ01000001">
    <property type="protein sequence ID" value="RPF22661.1"/>
    <property type="molecule type" value="Genomic_DNA"/>
</dbReference>
<dbReference type="OrthoDB" id="3436080at2"/>
<dbReference type="InterPro" id="IPR029063">
    <property type="entry name" value="SAM-dependent_MTases_sf"/>
</dbReference>
<proteinExistence type="predicted"/>
<keyword evidence="4" id="KW-1185">Reference proteome</keyword>
<dbReference type="Gene3D" id="3.40.50.150">
    <property type="entry name" value="Vaccinia Virus protein VP39"/>
    <property type="match status" value="1"/>
</dbReference>
<dbReference type="GO" id="GO:0030418">
    <property type="term" value="P:nicotianamine biosynthetic process"/>
    <property type="evidence" value="ECO:0007669"/>
    <property type="project" value="InterPro"/>
</dbReference>
<dbReference type="PANTHER" id="PTHR32266:SF12">
    <property type="entry name" value="NICOTIANAMINE SYNTHASE 3"/>
    <property type="match status" value="1"/>
</dbReference>
<protein>
    <submittedName>
        <fullName evidence="3">Nicotianamine synthase</fullName>
    </submittedName>
</protein>